<proteinExistence type="predicted"/>
<feature type="compositionally biased region" description="Gly residues" evidence="1">
    <location>
        <begin position="377"/>
        <end position="390"/>
    </location>
</feature>
<feature type="compositionally biased region" description="Polar residues" evidence="1">
    <location>
        <begin position="123"/>
        <end position="142"/>
    </location>
</feature>
<evidence type="ECO:0000256" key="1">
    <source>
        <dbReference type="SAM" id="MobiDB-lite"/>
    </source>
</evidence>
<evidence type="ECO:0000313" key="3">
    <source>
        <dbReference type="Proteomes" id="UP001066276"/>
    </source>
</evidence>
<protein>
    <submittedName>
        <fullName evidence="2">Uncharacterized protein</fullName>
    </submittedName>
</protein>
<reference evidence="2" key="1">
    <citation type="journal article" date="2022" name="bioRxiv">
        <title>Sequencing and chromosome-scale assembly of the giantPleurodeles waltlgenome.</title>
        <authorList>
            <person name="Brown T."/>
            <person name="Elewa A."/>
            <person name="Iarovenko S."/>
            <person name="Subramanian E."/>
            <person name="Araus A.J."/>
            <person name="Petzold A."/>
            <person name="Susuki M."/>
            <person name="Suzuki K.-i.T."/>
            <person name="Hayashi T."/>
            <person name="Toyoda A."/>
            <person name="Oliveira C."/>
            <person name="Osipova E."/>
            <person name="Leigh N.D."/>
            <person name="Simon A."/>
            <person name="Yun M.H."/>
        </authorList>
    </citation>
    <scope>NUCLEOTIDE SEQUENCE</scope>
    <source>
        <strain evidence="2">20211129_DDA</strain>
        <tissue evidence="2">Liver</tissue>
    </source>
</reference>
<organism evidence="2 3">
    <name type="scientific">Pleurodeles waltl</name>
    <name type="common">Iberian ribbed newt</name>
    <dbReference type="NCBI Taxonomy" id="8319"/>
    <lineage>
        <taxon>Eukaryota</taxon>
        <taxon>Metazoa</taxon>
        <taxon>Chordata</taxon>
        <taxon>Craniata</taxon>
        <taxon>Vertebrata</taxon>
        <taxon>Euteleostomi</taxon>
        <taxon>Amphibia</taxon>
        <taxon>Batrachia</taxon>
        <taxon>Caudata</taxon>
        <taxon>Salamandroidea</taxon>
        <taxon>Salamandridae</taxon>
        <taxon>Pleurodelinae</taxon>
        <taxon>Pleurodeles</taxon>
    </lineage>
</organism>
<keyword evidence="3" id="KW-1185">Reference proteome</keyword>
<evidence type="ECO:0000313" key="2">
    <source>
        <dbReference type="EMBL" id="KAJ1148562.1"/>
    </source>
</evidence>
<dbReference type="Proteomes" id="UP001066276">
    <property type="component" value="Chromosome 5"/>
</dbReference>
<name>A0AAV7RA69_PLEWA</name>
<feature type="compositionally biased region" description="Low complexity" evidence="1">
    <location>
        <begin position="167"/>
        <end position="176"/>
    </location>
</feature>
<gene>
    <name evidence="2" type="ORF">NDU88_001390</name>
</gene>
<dbReference type="AlphaFoldDB" id="A0AAV7RA69"/>
<accession>A0AAV7RA69</accession>
<comment type="caution">
    <text evidence="2">The sequence shown here is derived from an EMBL/GenBank/DDBJ whole genome shotgun (WGS) entry which is preliminary data.</text>
</comment>
<feature type="region of interest" description="Disordered" evidence="1">
    <location>
        <begin position="113"/>
        <end position="190"/>
    </location>
</feature>
<sequence length="390" mass="42916">MLQRVRGGRFATTRMRRLRSAREAKYACEVAKDYPEAHAQCSWRRSPTKHAHMKPDCTINGACSEAGSGSGCGARGQGPVIMEEEAWDRGLVPHQKTLERPSVMVEEKKIILHDPEEAGPSNHLVQRQARPTSTVNCDTQPVNIPCITSMRRQDPPQPPTGQLVPRSRSNSSSTDDASSDELDKDTGRAREEQTLILKSIRTAMRQVAHTIRLRHMELTKVNANLLRVLQDSAALRREMAAKGRDMAAQNNRITAIQGDILGVQRAMQEMITRVSEIISIQAQAAVAAMFPSSTVTSDSDDGEILQPLPESLRQRMPPQSVPQINTAAARQHVLPMAPSRVAAISTNAYNTNFRGRRMRHGKAPLRADKPYAKGRGGRGGRGGWGRGHGI</sequence>
<feature type="region of interest" description="Disordered" evidence="1">
    <location>
        <begin position="367"/>
        <end position="390"/>
    </location>
</feature>
<dbReference type="EMBL" id="JANPWB010000009">
    <property type="protein sequence ID" value="KAJ1148562.1"/>
    <property type="molecule type" value="Genomic_DNA"/>
</dbReference>